<name>A0A7D5GJT0_9EURY</name>
<keyword evidence="1" id="KW-0255">Endonuclease</keyword>
<keyword evidence="1" id="KW-0540">Nuclease</keyword>
<dbReference type="RefSeq" id="WP_179263860.1">
    <property type="nucleotide sequence ID" value="NZ_CP058601.1"/>
</dbReference>
<dbReference type="GeneID" id="56035557"/>
<dbReference type="OrthoDB" id="11472at2157"/>
<reference evidence="1 2" key="1">
    <citation type="submission" date="2020-07" db="EMBL/GenBank/DDBJ databases">
        <authorList>
            <person name="Cui H."/>
        </authorList>
    </citation>
    <scope>NUCLEOTIDE SEQUENCE [LARGE SCALE GENOMIC DNA]</scope>
    <source>
        <strain evidence="1 2">YPL8</strain>
    </source>
</reference>
<dbReference type="GO" id="GO:0004519">
    <property type="term" value="F:endonuclease activity"/>
    <property type="evidence" value="ECO:0007669"/>
    <property type="project" value="UniProtKB-KW"/>
</dbReference>
<dbReference type="KEGG" id="haly:HYG82_19660"/>
<gene>
    <name evidence="1" type="ORF">HYG82_19660</name>
</gene>
<organism evidence="1 2">
    <name type="scientific">Natrinema halophilum</name>
    <dbReference type="NCBI Taxonomy" id="1699371"/>
    <lineage>
        <taxon>Archaea</taxon>
        <taxon>Methanobacteriati</taxon>
        <taxon>Methanobacteriota</taxon>
        <taxon>Stenosarchaea group</taxon>
        <taxon>Halobacteria</taxon>
        <taxon>Halobacteriales</taxon>
        <taxon>Natrialbaceae</taxon>
        <taxon>Natrinema</taxon>
    </lineage>
</organism>
<keyword evidence="1" id="KW-0378">Hydrolase</keyword>
<accession>A0A7D5GJT0</accession>
<proteinExistence type="predicted"/>
<protein>
    <submittedName>
        <fullName evidence="1">HNH endonuclease</fullName>
    </submittedName>
</protein>
<dbReference type="AlphaFoldDB" id="A0A7D5GJT0"/>
<dbReference type="EMBL" id="CP058601">
    <property type="protein sequence ID" value="QLG50894.1"/>
    <property type="molecule type" value="Genomic_DNA"/>
</dbReference>
<keyword evidence="2" id="KW-1185">Reference proteome</keyword>
<evidence type="ECO:0000313" key="1">
    <source>
        <dbReference type="EMBL" id="QLG50894.1"/>
    </source>
</evidence>
<evidence type="ECO:0000313" key="2">
    <source>
        <dbReference type="Proteomes" id="UP000509241"/>
    </source>
</evidence>
<dbReference type="Proteomes" id="UP000509241">
    <property type="component" value="Chromosome"/>
</dbReference>
<sequence length="268" mass="29191">MTSPDRYGDREFIFERDAFSCRHCGVVDDDLTSLRTYPVGNIPLEGDVHESGVVTVCTECLAPLENSPSTEPDATDDLFHLVRETTQVQGATISDVADFASVATSLPDTLEAAVDDETPADLETPVAEYQRARRDVLLALDIVDARLDRLATLESAVDPTVRSALAAFSETSTQLQRTLREVVAASETVATGHGRCHGCFASLEEAEDETCSTCGLVAHQTVDWEQDDGTLAFDRLFETINETLRGASQTTETLTDRTMVLAEQLVEE</sequence>